<accession>A0A7S4L074</accession>
<organism evidence="1">
    <name type="scientific">Paramoeba aestuarina</name>
    <dbReference type="NCBI Taxonomy" id="180227"/>
    <lineage>
        <taxon>Eukaryota</taxon>
        <taxon>Amoebozoa</taxon>
        <taxon>Discosea</taxon>
        <taxon>Flabellinia</taxon>
        <taxon>Dactylopodida</taxon>
        <taxon>Paramoebidae</taxon>
        <taxon>Paramoeba</taxon>
    </lineage>
</organism>
<gene>
    <name evidence="1" type="ORF">NAES01612_LOCUS13859</name>
</gene>
<name>A0A7S4L074_9EUKA</name>
<sequence length="149" mass="17479">MNTQDILINEYGKWKVIEYFCKIFPCVRRSVFIQALIIKSIDLCDLTTLVISANQTYLAWIAYFQKKENSEALHRMEASVDKVSHEHVAGIRNVPANSEKLKQIEELAVYVTNYGTWSGKTCHIVFFQKDFLRSRAEILERRLFQWLSK</sequence>
<protein>
    <submittedName>
        <fullName evidence="1">Uncharacterized protein</fullName>
    </submittedName>
</protein>
<proteinExistence type="predicted"/>
<dbReference type="EMBL" id="HBKR01021316">
    <property type="protein sequence ID" value="CAE2310998.1"/>
    <property type="molecule type" value="Transcribed_RNA"/>
</dbReference>
<reference evidence="1" key="1">
    <citation type="submission" date="2021-01" db="EMBL/GenBank/DDBJ databases">
        <authorList>
            <person name="Corre E."/>
            <person name="Pelletier E."/>
            <person name="Niang G."/>
            <person name="Scheremetjew M."/>
            <person name="Finn R."/>
            <person name="Kale V."/>
            <person name="Holt S."/>
            <person name="Cochrane G."/>
            <person name="Meng A."/>
            <person name="Brown T."/>
            <person name="Cohen L."/>
        </authorList>
    </citation>
    <scope>NUCLEOTIDE SEQUENCE</scope>
    <source>
        <strain evidence="1">SoJaBio B1-5/56/2</strain>
    </source>
</reference>
<evidence type="ECO:0000313" key="1">
    <source>
        <dbReference type="EMBL" id="CAE2310998.1"/>
    </source>
</evidence>
<dbReference type="AlphaFoldDB" id="A0A7S4L074"/>